<keyword evidence="6" id="KW-0479">Metal-binding</keyword>
<protein>
    <submittedName>
        <fullName evidence="13">Nitrate reductase subunit beta</fullName>
        <ecNumber evidence="13">1.7.99.4</ecNumber>
    </submittedName>
</protein>
<evidence type="ECO:0000256" key="4">
    <source>
        <dbReference type="ARBA" id="ARBA00022448"/>
    </source>
</evidence>
<keyword evidence="5" id="KW-0004">4Fe-4S</keyword>
<dbReference type="RefSeq" id="WP_137309668.1">
    <property type="nucleotide sequence ID" value="NZ_SZNQ01000001.1"/>
</dbReference>
<keyword evidence="7" id="KW-0677">Repeat</keyword>
<dbReference type="InterPro" id="IPR006547">
    <property type="entry name" value="NO3_Rdtase_bsu"/>
</dbReference>
<comment type="caution">
    <text evidence="13">The sequence shown here is derived from an EMBL/GenBank/DDBJ whole genome shotgun (WGS) entry which is preliminary data.</text>
</comment>
<keyword evidence="9" id="KW-0408">Iron</keyword>
<evidence type="ECO:0000259" key="12">
    <source>
        <dbReference type="PROSITE" id="PS51379"/>
    </source>
</evidence>
<feature type="domain" description="4Fe-4S ferredoxin-type" evidence="12">
    <location>
        <begin position="7"/>
        <end position="35"/>
    </location>
</feature>
<keyword evidence="10" id="KW-0411">Iron-sulfur</keyword>
<evidence type="ECO:0000313" key="14">
    <source>
        <dbReference type="Proteomes" id="UP000305929"/>
    </source>
</evidence>
<dbReference type="GO" id="GO:0016020">
    <property type="term" value="C:membrane"/>
    <property type="evidence" value="ECO:0007669"/>
    <property type="project" value="TreeGrafter"/>
</dbReference>
<dbReference type="GO" id="GO:0009055">
    <property type="term" value="F:electron transfer activity"/>
    <property type="evidence" value="ECO:0007669"/>
    <property type="project" value="TreeGrafter"/>
</dbReference>
<evidence type="ECO:0000256" key="7">
    <source>
        <dbReference type="ARBA" id="ARBA00022737"/>
    </source>
</evidence>
<keyword evidence="4" id="KW-0813">Transport</keyword>
<dbReference type="PROSITE" id="PS51379">
    <property type="entry name" value="4FE4S_FER_2"/>
    <property type="match status" value="3"/>
</dbReference>
<dbReference type="GO" id="GO:0042126">
    <property type="term" value="P:nitrate metabolic process"/>
    <property type="evidence" value="ECO:0007669"/>
    <property type="project" value="InterPro"/>
</dbReference>
<evidence type="ECO:0000256" key="5">
    <source>
        <dbReference type="ARBA" id="ARBA00022485"/>
    </source>
</evidence>
<dbReference type="GO" id="GO:0009325">
    <property type="term" value="C:nitrate reductase complex"/>
    <property type="evidence" value="ECO:0007669"/>
    <property type="project" value="InterPro"/>
</dbReference>
<sequence length="557" mass="62125">MRPMAQIAMVMNLDKCIGCHTCSVTCKQAWTNRRGMEYVWFNNVETRPGQGYPRRYEDQRRWRGGWELNRRGALKLAAGGRFRKLAGIFSNPRLPEIKDYYEPWTYDYRNLTDAPLGDDFPVAQPVSQLDGKPMKIEWSANWDDNLAGAPAYGELDPMVERTRQRASEQVRFAYEQTFMFYLPRICEHCLNPSCVASCPSGAMYKRSEDGIVLVDQDRCRGWRMCVTGCPYKKVYFNHRTGKAEKCTLCYPRLEAGLPTVCSETCVGRLRYLGVVLYDADRVTAAASVPDDEALYEAQLGVILDPEDEEVRRACEAAGIPHDWIEAARRSPVHALVSRYRVALPLHPEYRTLPMVWYIPPLSPVVDALTGTGHDGEDAGNLFGAIDTLRIPLEYLAELFTAGDTGPVRSALEKLAAMRAHMRSVNLGEEPDASVAAAVGMRPQEIEEMYRLLAIAKYEERYVIPTAGVGDARRLEEAAARHGCDLDFEGGPGSGGLGPPGADGPFGTDHPFDGDGPFGGDSGRRRLPLVPVENFHALRRRQTSDDPDLLVPDDSKEP</sequence>
<proteinExistence type="predicted"/>
<keyword evidence="13" id="KW-0560">Oxidoreductase</keyword>
<dbReference type="InterPro" id="IPR017896">
    <property type="entry name" value="4Fe4S_Fe-S-bd"/>
</dbReference>
<feature type="compositionally biased region" description="Gly residues" evidence="11">
    <location>
        <begin position="489"/>
        <end position="500"/>
    </location>
</feature>
<gene>
    <name evidence="13" type="primary">narH</name>
    <name evidence="13" type="ORF">E4U91_29800</name>
</gene>
<evidence type="ECO:0000256" key="9">
    <source>
        <dbReference type="ARBA" id="ARBA00023004"/>
    </source>
</evidence>
<dbReference type="Pfam" id="PF14711">
    <property type="entry name" value="Nitr_red_bet_C"/>
    <property type="match status" value="1"/>
</dbReference>
<evidence type="ECO:0000256" key="6">
    <source>
        <dbReference type="ARBA" id="ARBA00022723"/>
    </source>
</evidence>
<dbReference type="EC" id="1.7.99.4" evidence="13"/>
<evidence type="ECO:0000256" key="2">
    <source>
        <dbReference type="ARBA" id="ARBA00001966"/>
    </source>
</evidence>
<dbReference type="GO" id="GO:0008940">
    <property type="term" value="F:nitrate reductase activity"/>
    <property type="evidence" value="ECO:0007669"/>
    <property type="project" value="InterPro"/>
</dbReference>
<dbReference type="Gene3D" id="3.30.70.20">
    <property type="match status" value="3"/>
</dbReference>
<dbReference type="InterPro" id="IPR029263">
    <property type="entry name" value="Nitr_red_bet_C"/>
</dbReference>
<reference evidence="13 14" key="1">
    <citation type="submission" date="2019-04" db="EMBL/GenBank/DDBJ databases">
        <title>Streptomyces lasaliensis sp. nov., an Actinomycete isolated from soil which produces the polyether antibiotic lasalocid.</title>
        <authorList>
            <person name="Erwin G."/>
            <person name="Haber C."/>
        </authorList>
    </citation>
    <scope>NUCLEOTIDE SEQUENCE [LARGE SCALE GENOMIC DNA]</scope>
    <source>
        <strain evidence="13 14">X-537</strain>
    </source>
</reference>
<dbReference type="Gene3D" id="1.10.3650.10">
    <property type="entry name" value="nitrate reductase domain like"/>
    <property type="match status" value="1"/>
</dbReference>
<dbReference type="GO" id="GO:0009061">
    <property type="term" value="P:anaerobic respiration"/>
    <property type="evidence" value="ECO:0007669"/>
    <property type="project" value="TreeGrafter"/>
</dbReference>
<evidence type="ECO:0000256" key="3">
    <source>
        <dbReference type="ARBA" id="ARBA00004196"/>
    </source>
</evidence>
<dbReference type="SUPFAM" id="SSF54862">
    <property type="entry name" value="4Fe-4S ferredoxins"/>
    <property type="match status" value="1"/>
</dbReference>
<dbReference type="EMBL" id="SZNQ01000001">
    <property type="protein sequence ID" value="TKT03832.1"/>
    <property type="molecule type" value="Genomic_DNA"/>
</dbReference>
<dbReference type="GO" id="GO:0046872">
    <property type="term" value="F:metal ion binding"/>
    <property type="evidence" value="ECO:0007669"/>
    <property type="project" value="UniProtKB-KW"/>
</dbReference>
<evidence type="ECO:0000313" key="13">
    <source>
        <dbReference type="EMBL" id="TKT03832.1"/>
    </source>
</evidence>
<dbReference type="NCBIfam" id="TIGR01660">
    <property type="entry name" value="narH"/>
    <property type="match status" value="1"/>
</dbReference>
<dbReference type="FunFam" id="3.30.70.20:FF:000026">
    <property type="entry name" value="Nitrate reductase subunit beta"/>
    <property type="match status" value="1"/>
</dbReference>
<feature type="domain" description="4Fe-4S ferredoxin-type" evidence="12">
    <location>
        <begin position="177"/>
        <end position="208"/>
    </location>
</feature>
<evidence type="ECO:0000256" key="11">
    <source>
        <dbReference type="SAM" id="MobiDB-lite"/>
    </source>
</evidence>
<feature type="domain" description="4Fe-4S ferredoxin-type" evidence="12">
    <location>
        <begin position="210"/>
        <end position="239"/>
    </location>
</feature>
<dbReference type="OrthoDB" id="9779457at2"/>
<accession>A0A4U5WQ97</accession>
<comment type="cofactor">
    <cofactor evidence="1">
        <name>[3Fe-4S] cluster</name>
        <dbReference type="ChEBI" id="CHEBI:21137"/>
    </cofactor>
</comment>
<dbReference type="GO" id="GO:0030313">
    <property type="term" value="C:cell envelope"/>
    <property type="evidence" value="ECO:0007669"/>
    <property type="project" value="UniProtKB-SubCell"/>
</dbReference>
<comment type="subcellular location">
    <subcellularLocation>
        <location evidence="3">Cell envelope</location>
    </subcellularLocation>
</comment>
<evidence type="ECO:0000256" key="1">
    <source>
        <dbReference type="ARBA" id="ARBA00001927"/>
    </source>
</evidence>
<dbReference type="FunFam" id="3.30.70.20:FF:000043">
    <property type="entry name" value="Respiratory nitrate reductase beta subunit"/>
    <property type="match status" value="1"/>
</dbReference>
<organism evidence="13 14">
    <name type="scientific">Streptomyces lasalocidi</name>
    <name type="common">Streptomyces lasaliensis</name>
    <dbReference type="NCBI Taxonomy" id="324833"/>
    <lineage>
        <taxon>Bacteria</taxon>
        <taxon>Bacillati</taxon>
        <taxon>Actinomycetota</taxon>
        <taxon>Actinomycetes</taxon>
        <taxon>Kitasatosporales</taxon>
        <taxon>Streptomycetaceae</taxon>
        <taxon>Streptomyces</taxon>
    </lineage>
</organism>
<keyword evidence="8" id="KW-0249">Electron transport</keyword>
<dbReference type="Pfam" id="PF13247">
    <property type="entry name" value="Fer4_11"/>
    <property type="match status" value="1"/>
</dbReference>
<feature type="region of interest" description="Disordered" evidence="11">
    <location>
        <begin position="485"/>
        <end position="557"/>
    </location>
</feature>
<dbReference type="Proteomes" id="UP000305929">
    <property type="component" value="Unassembled WGS sequence"/>
</dbReference>
<comment type="cofactor">
    <cofactor evidence="2">
        <name>[4Fe-4S] cluster</name>
        <dbReference type="ChEBI" id="CHEBI:49883"/>
    </cofactor>
</comment>
<dbReference type="PANTHER" id="PTHR43518:SF1">
    <property type="entry name" value="RESPIRATORY NITRATE REDUCTASE 1 BETA CHAIN"/>
    <property type="match status" value="1"/>
</dbReference>
<dbReference type="AlphaFoldDB" id="A0A4U5WQ97"/>
<name>A0A4U5WQ97_STRLS</name>
<dbReference type="GO" id="GO:0051539">
    <property type="term" value="F:4 iron, 4 sulfur cluster binding"/>
    <property type="evidence" value="ECO:0007669"/>
    <property type="project" value="UniProtKB-KW"/>
</dbReference>
<evidence type="ECO:0000256" key="8">
    <source>
        <dbReference type="ARBA" id="ARBA00022982"/>
    </source>
</evidence>
<dbReference type="InterPro" id="IPR038262">
    <property type="entry name" value="Nitr_red_bet_C_sf"/>
</dbReference>
<evidence type="ECO:0000256" key="10">
    <source>
        <dbReference type="ARBA" id="ARBA00023014"/>
    </source>
</evidence>
<keyword evidence="14" id="KW-1185">Reference proteome</keyword>
<dbReference type="PANTHER" id="PTHR43518">
    <property type="entry name" value="NITRATE REDUCTASE BETA SUBUNIT"/>
    <property type="match status" value="1"/>
</dbReference>